<accession>A0A1E3BDA1</accession>
<dbReference type="Gene3D" id="1.10.10.60">
    <property type="entry name" value="Homeodomain-like"/>
    <property type="match status" value="1"/>
</dbReference>
<dbReference type="VEuPathDB" id="FungiDB:SI65_05541"/>
<sequence length="194" mass="21405">MSSPPNPKRFKTTVPASAPSHLIPQQQIHPFPGVLSPFDGVPLPQAPMQSGSNPRKRHSSPHLSSTASMVTPVPTGLAQDPNVASVAEAGPAPKKKGRTNTPWTAEEEQRLKSMRDAGRSWSEIAKTFPARTEGSVKKHWYKDMHYAEFAEDESVALREAIKEYEANKWKVIGQKVGKPAKACEQYAKEHFKNV</sequence>
<dbReference type="EMBL" id="JXNT01000005">
    <property type="protein sequence ID" value="ODM18924.1"/>
    <property type="molecule type" value="Genomic_DNA"/>
</dbReference>
<dbReference type="SUPFAM" id="SSF46689">
    <property type="entry name" value="Homeodomain-like"/>
    <property type="match status" value="1"/>
</dbReference>
<keyword evidence="5" id="KW-1185">Reference proteome</keyword>
<dbReference type="InterPro" id="IPR017930">
    <property type="entry name" value="Myb_dom"/>
</dbReference>
<feature type="domain" description="Myb-like" evidence="2">
    <location>
        <begin position="95"/>
        <end position="144"/>
    </location>
</feature>
<comment type="caution">
    <text evidence="4">The sequence shown here is derived from an EMBL/GenBank/DDBJ whole genome shotgun (WGS) entry which is preliminary data.</text>
</comment>
<evidence type="ECO:0000313" key="4">
    <source>
        <dbReference type="EMBL" id="ODM18924.1"/>
    </source>
</evidence>
<evidence type="ECO:0000313" key="5">
    <source>
        <dbReference type="Proteomes" id="UP000094569"/>
    </source>
</evidence>
<feature type="region of interest" description="Disordered" evidence="1">
    <location>
        <begin position="1"/>
        <end position="118"/>
    </location>
</feature>
<proteinExistence type="predicted"/>
<dbReference type="InterPro" id="IPR009057">
    <property type="entry name" value="Homeodomain-like_sf"/>
</dbReference>
<organism evidence="4 5">
    <name type="scientific">Aspergillus cristatus</name>
    <name type="common">Chinese Fuzhuan brick tea-fermentation fungus</name>
    <name type="synonym">Eurotium cristatum</name>
    <dbReference type="NCBI Taxonomy" id="573508"/>
    <lineage>
        <taxon>Eukaryota</taxon>
        <taxon>Fungi</taxon>
        <taxon>Dikarya</taxon>
        <taxon>Ascomycota</taxon>
        <taxon>Pezizomycotina</taxon>
        <taxon>Eurotiomycetes</taxon>
        <taxon>Eurotiomycetidae</taxon>
        <taxon>Eurotiales</taxon>
        <taxon>Aspergillaceae</taxon>
        <taxon>Aspergillus</taxon>
        <taxon>Aspergillus subgen. Aspergillus</taxon>
    </lineage>
</organism>
<evidence type="ECO:0000259" key="3">
    <source>
        <dbReference type="PROSITE" id="PS51294"/>
    </source>
</evidence>
<feature type="domain" description="HTH myb-type" evidence="3">
    <location>
        <begin position="149"/>
        <end position="194"/>
    </location>
</feature>
<feature type="domain" description="HTH myb-type" evidence="3">
    <location>
        <begin position="95"/>
        <end position="148"/>
    </location>
</feature>
<evidence type="ECO:0000259" key="2">
    <source>
        <dbReference type="PROSITE" id="PS50090"/>
    </source>
</evidence>
<dbReference type="AlphaFoldDB" id="A0A1E3BDA1"/>
<dbReference type="Proteomes" id="UP000094569">
    <property type="component" value="Unassembled WGS sequence"/>
</dbReference>
<dbReference type="STRING" id="573508.A0A1E3BDA1"/>
<feature type="compositionally biased region" description="Basic and acidic residues" evidence="1">
    <location>
        <begin position="107"/>
        <end position="118"/>
    </location>
</feature>
<dbReference type="InterPro" id="IPR001005">
    <property type="entry name" value="SANT/Myb"/>
</dbReference>
<reference evidence="4 5" key="1">
    <citation type="journal article" date="2016" name="BMC Genomics">
        <title>Comparative genomic and transcriptomic analyses of the Fuzhuan brick tea-fermentation fungus Aspergillus cristatus.</title>
        <authorList>
            <person name="Ge Y."/>
            <person name="Wang Y."/>
            <person name="Liu Y."/>
            <person name="Tan Y."/>
            <person name="Ren X."/>
            <person name="Zhang X."/>
            <person name="Hyde K.D."/>
            <person name="Liu Y."/>
            <person name="Liu Z."/>
        </authorList>
    </citation>
    <scope>NUCLEOTIDE SEQUENCE [LARGE SCALE GENOMIC DNA]</scope>
    <source>
        <strain evidence="4 5">GZAAS20.1005</strain>
    </source>
</reference>
<evidence type="ECO:0008006" key="6">
    <source>
        <dbReference type="Google" id="ProtNLM"/>
    </source>
</evidence>
<dbReference type="SMART" id="SM00717">
    <property type="entry name" value="SANT"/>
    <property type="match status" value="2"/>
</dbReference>
<name>A0A1E3BDA1_ASPCR</name>
<gene>
    <name evidence="4" type="ORF">SI65_05541</name>
</gene>
<evidence type="ECO:0000256" key="1">
    <source>
        <dbReference type="SAM" id="MobiDB-lite"/>
    </source>
</evidence>
<dbReference type="Pfam" id="PF00249">
    <property type="entry name" value="Myb_DNA-binding"/>
    <property type="match status" value="1"/>
</dbReference>
<dbReference type="PROSITE" id="PS51294">
    <property type="entry name" value="HTH_MYB"/>
    <property type="match status" value="2"/>
</dbReference>
<dbReference type="OrthoDB" id="2143914at2759"/>
<dbReference type="CDD" id="cd00167">
    <property type="entry name" value="SANT"/>
    <property type="match status" value="2"/>
</dbReference>
<protein>
    <recommendedName>
        <fullName evidence="6">Myb-like domain-containing protein</fullName>
    </recommendedName>
</protein>
<dbReference type="PROSITE" id="PS50090">
    <property type="entry name" value="MYB_LIKE"/>
    <property type="match status" value="1"/>
</dbReference>